<name>A0A820SZQ4_9BILA</name>
<gene>
    <name evidence="1" type="ORF">OKA104_LOCUS54672</name>
</gene>
<evidence type="ECO:0000313" key="2">
    <source>
        <dbReference type="Proteomes" id="UP000663881"/>
    </source>
</evidence>
<comment type="caution">
    <text evidence="1">The sequence shown here is derived from an EMBL/GenBank/DDBJ whole genome shotgun (WGS) entry which is preliminary data.</text>
</comment>
<feature type="non-terminal residue" evidence="1">
    <location>
        <position position="1"/>
    </location>
</feature>
<protein>
    <submittedName>
        <fullName evidence="1">Uncharacterized protein</fullName>
    </submittedName>
</protein>
<proteinExistence type="predicted"/>
<evidence type="ECO:0000313" key="1">
    <source>
        <dbReference type="EMBL" id="CAF4460653.1"/>
    </source>
</evidence>
<dbReference type="EMBL" id="CAJOAY010036942">
    <property type="protein sequence ID" value="CAF4460653.1"/>
    <property type="molecule type" value="Genomic_DNA"/>
</dbReference>
<accession>A0A820SZQ4</accession>
<dbReference type="Proteomes" id="UP000663881">
    <property type="component" value="Unassembled WGS sequence"/>
</dbReference>
<reference evidence="1" key="1">
    <citation type="submission" date="2021-02" db="EMBL/GenBank/DDBJ databases">
        <authorList>
            <person name="Nowell W R."/>
        </authorList>
    </citation>
    <scope>NUCLEOTIDE SEQUENCE</scope>
</reference>
<organism evidence="1 2">
    <name type="scientific">Adineta steineri</name>
    <dbReference type="NCBI Taxonomy" id="433720"/>
    <lineage>
        <taxon>Eukaryota</taxon>
        <taxon>Metazoa</taxon>
        <taxon>Spiralia</taxon>
        <taxon>Gnathifera</taxon>
        <taxon>Rotifera</taxon>
        <taxon>Eurotatoria</taxon>
        <taxon>Bdelloidea</taxon>
        <taxon>Adinetida</taxon>
        <taxon>Adinetidae</taxon>
        <taxon>Adineta</taxon>
    </lineage>
</organism>
<sequence length="9" mass="815">GPGFGPGKV</sequence>